<accession>A0A2S4LU70</accession>
<feature type="domain" description="DUF6875" evidence="1">
    <location>
        <begin position="42"/>
        <end position="206"/>
    </location>
</feature>
<evidence type="ECO:0000313" key="2">
    <source>
        <dbReference type="EMBL" id="POR45974.1"/>
    </source>
</evidence>
<dbReference type="AlphaFoldDB" id="A0A2S4LU70"/>
<proteinExistence type="predicted"/>
<name>A0A2S4LU70_9HYPH</name>
<comment type="caution">
    <text evidence="2">The sequence shown here is derived from an EMBL/GenBank/DDBJ whole genome shotgun (WGS) entry which is preliminary data.</text>
</comment>
<dbReference type="RefSeq" id="WP_103721271.1">
    <property type="nucleotide sequence ID" value="NZ_PQFZ01000028.1"/>
</dbReference>
<reference evidence="2 3" key="1">
    <citation type="submission" date="2018-01" db="EMBL/GenBank/DDBJ databases">
        <title>Genomic Encyclopedia of Type Strains, Phase III (KMG-III): the genomes of soil and plant-associated and newly described type strains.</title>
        <authorList>
            <person name="Whitman W."/>
        </authorList>
    </citation>
    <scope>NUCLEOTIDE SEQUENCE [LARGE SCALE GENOMIC DNA]</scope>
    <source>
        <strain evidence="2 3">1131</strain>
    </source>
</reference>
<dbReference type="Proteomes" id="UP000236919">
    <property type="component" value="Unassembled WGS sequence"/>
</dbReference>
<organism evidence="2 3">
    <name type="scientific">Bosea psychrotolerans</name>
    <dbReference type="NCBI Taxonomy" id="1871628"/>
    <lineage>
        <taxon>Bacteria</taxon>
        <taxon>Pseudomonadati</taxon>
        <taxon>Pseudomonadota</taxon>
        <taxon>Alphaproteobacteria</taxon>
        <taxon>Hyphomicrobiales</taxon>
        <taxon>Boseaceae</taxon>
        <taxon>Bosea</taxon>
    </lineage>
</organism>
<evidence type="ECO:0000313" key="3">
    <source>
        <dbReference type="Proteomes" id="UP000236919"/>
    </source>
</evidence>
<evidence type="ECO:0000259" key="1">
    <source>
        <dbReference type="Pfam" id="PF21780"/>
    </source>
</evidence>
<dbReference type="InterPro" id="IPR049240">
    <property type="entry name" value="DUF6875"/>
</dbReference>
<gene>
    <name evidence="2" type="ORF">CYD53_12821</name>
</gene>
<sequence length="221" mass="24072">MHQTISAADTPMSVVPTARPLLTLPEARSRCAGQTGTALSILLGWVESYLMSAHADLGRSGAVCPFTRQAAKLDTVRLSISDAAPEDEEAVFMLLRDGFGALNAIPAKPAMAHFRTVIIGFPACAAPDGIAMLKRVQKRHRFHALTRNRMIGLMYADSDAPGLWNPEFRPLRAPLPVLAIRHMVEQDAPFAARHPLLLAPYLLRFPLAGVKRLISHVRTGV</sequence>
<dbReference type="EMBL" id="PQFZ01000028">
    <property type="protein sequence ID" value="POR45974.1"/>
    <property type="molecule type" value="Genomic_DNA"/>
</dbReference>
<dbReference type="Pfam" id="PF21780">
    <property type="entry name" value="DUF6875"/>
    <property type="match status" value="1"/>
</dbReference>
<protein>
    <recommendedName>
        <fullName evidence="1">DUF6875 domain-containing protein</fullName>
    </recommendedName>
</protein>
<keyword evidence="3" id="KW-1185">Reference proteome</keyword>